<protein>
    <submittedName>
        <fullName evidence="1">Uncharacterized protein</fullName>
    </submittedName>
</protein>
<name>A0A841GZZ1_9BACT</name>
<dbReference type="SUPFAM" id="SSF56281">
    <property type="entry name" value="Metallo-hydrolase/oxidoreductase"/>
    <property type="match status" value="1"/>
</dbReference>
<dbReference type="Proteomes" id="UP000582837">
    <property type="component" value="Unassembled WGS sequence"/>
</dbReference>
<evidence type="ECO:0000313" key="2">
    <source>
        <dbReference type="Proteomes" id="UP000582837"/>
    </source>
</evidence>
<gene>
    <name evidence="1" type="ORF">HNQ61_002946</name>
</gene>
<accession>A0A841GZZ1</accession>
<organism evidence="1 2">
    <name type="scientific">Longimicrobium terrae</name>
    <dbReference type="NCBI Taxonomy" id="1639882"/>
    <lineage>
        <taxon>Bacteria</taxon>
        <taxon>Pseudomonadati</taxon>
        <taxon>Gemmatimonadota</taxon>
        <taxon>Longimicrobiia</taxon>
        <taxon>Longimicrobiales</taxon>
        <taxon>Longimicrobiaceae</taxon>
        <taxon>Longimicrobium</taxon>
    </lineage>
</organism>
<dbReference type="RefSeq" id="WP_170036879.1">
    <property type="nucleotide sequence ID" value="NZ_JABDTL010000002.1"/>
</dbReference>
<dbReference type="AlphaFoldDB" id="A0A841GZZ1"/>
<reference evidence="1 2" key="1">
    <citation type="submission" date="2020-08" db="EMBL/GenBank/DDBJ databases">
        <title>Genomic Encyclopedia of Type Strains, Phase IV (KMG-IV): sequencing the most valuable type-strain genomes for metagenomic binning, comparative biology and taxonomic classification.</title>
        <authorList>
            <person name="Goeker M."/>
        </authorList>
    </citation>
    <scope>NUCLEOTIDE SEQUENCE [LARGE SCALE GENOMIC DNA]</scope>
    <source>
        <strain evidence="1 2">DSM 29007</strain>
    </source>
</reference>
<comment type="caution">
    <text evidence="1">The sequence shown here is derived from an EMBL/GenBank/DDBJ whole genome shotgun (WGS) entry which is preliminary data.</text>
</comment>
<evidence type="ECO:0000313" key="1">
    <source>
        <dbReference type="EMBL" id="MBB6071322.1"/>
    </source>
</evidence>
<proteinExistence type="predicted"/>
<keyword evidence="2" id="KW-1185">Reference proteome</keyword>
<dbReference type="Gene3D" id="3.60.15.10">
    <property type="entry name" value="Ribonuclease Z/Hydroxyacylglutathione hydrolase-like"/>
    <property type="match status" value="1"/>
</dbReference>
<dbReference type="EMBL" id="JACHIA010000008">
    <property type="protein sequence ID" value="MBB6071322.1"/>
    <property type="molecule type" value="Genomic_DNA"/>
</dbReference>
<sequence length="525" mass="56764">MSESNDAAVPSAAAGSGRLVPPAGGVTVRMYRAGHGDCFLLAFAGSVPEEPPVYVLIDCGYKPGSPAFIHTSPVEIAASILDATGGCIDIVVITHEHQDHVNGFTKDNLIGIHIGEVWMAWTEDPGDALANQLRDRFNDQLLGLLAARSRLAAQGEEERTRFIDQFLALELGGEEDDMDGAAGAGLLMAAQTDPSNSSNKQAMKRVRDRAQNGVRYIRPHEAIMPLPRAAGVRAYALGPPRDAAKLRDMDPAGDEVFHGAAIPATSAGNYFAAAVASVDGHGVSPFGARYAVPSTDALTDARSGEFFKIHYGGPGMAAARAPRGWNEDEVLPDAEWRRIDNEWLYSADRLALDLNQQTNNASVVLAFELGKGGKVLLFAADAQRGNWVSWNDGTWAEDGQVISARDLLARTVLYKVGHHCSENATLNGGPASEHPSLGWMGQGEHRREFTAMITAVRAWAEGQNGWDHPRKAIKDELLRKSSGRVLQTDTSIPATPPDGVPEADWQRFLSHVREDRLYFDYDIMP</sequence>
<dbReference type="InterPro" id="IPR036866">
    <property type="entry name" value="RibonucZ/Hydroxyglut_hydro"/>
</dbReference>